<dbReference type="RefSeq" id="WP_066076825.1">
    <property type="nucleotide sequence ID" value="NZ_FRDK01000007.1"/>
</dbReference>
<protein>
    <recommendedName>
        <fullName evidence="7">DUF2179 domain-containing protein</fullName>
    </recommendedName>
</protein>
<dbReference type="GO" id="GO:0005886">
    <property type="term" value="C:plasma membrane"/>
    <property type="evidence" value="ECO:0007669"/>
    <property type="project" value="UniProtKB-SubCell"/>
</dbReference>
<dbReference type="InterPro" id="IPR019264">
    <property type="entry name" value="DUF2179"/>
</dbReference>
<dbReference type="STRING" id="249352.SAMN05444395_10738"/>
<feature type="transmembrane region" description="Helical" evidence="6">
    <location>
        <begin position="58"/>
        <end position="77"/>
    </location>
</feature>
<comment type="caution">
    <text evidence="8">The sequence shown here is derived from an EMBL/GenBank/DDBJ whole genome shotgun (WGS) entry which is preliminary data.</text>
</comment>
<proteinExistence type="predicted"/>
<evidence type="ECO:0000256" key="3">
    <source>
        <dbReference type="ARBA" id="ARBA00022692"/>
    </source>
</evidence>
<keyword evidence="5 6" id="KW-0472">Membrane</keyword>
<feature type="transmembrane region" description="Helical" evidence="6">
    <location>
        <begin position="20"/>
        <end position="38"/>
    </location>
</feature>
<dbReference type="InterPro" id="IPR015867">
    <property type="entry name" value="N-reg_PII/ATP_PRibTrfase_C"/>
</dbReference>
<dbReference type="CDD" id="cd16380">
    <property type="entry name" value="YitT_C"/>
    <property type="match status" value="1"/>
</dbReference>
<feature type="transmembrane region" description="Helical" evidence="6">
    <location>
        <begin position="112"/>
        <end position="131"/>
    </location>
</feature>
<feature type="domain" description="DUF2179" evidence="7">
    <location>
        <begin position="227"/>
        <end position="286"/>
    </location>
</feature>
<dbReference type="PANTHER" id="PTHR33545">
    <property type="entry name" value="UPF0750 MEMBRANE PROTEIN YITT-RELATED"/>
    <property type="match status" value="1"/>
</dbReference>
<dbReference type="PIRSF" id="PIRSF006483">
    <property type="entry name" value="Membrane_protein_YitT"/>
    <property type="match status" value="1"/>
</dbReference>
<dbReference type="AlphaFoldDB" id="A0A167YR23"/>
<keyword evidence="2" id="KW-1003">Cell membrane</keyword>
<accession>A0A167YR23</accession>
<keyword evidence="3 6" id="KW-0812">Transmembrane</keyword>
<evidence type="ECO:0000256" key="4">
    <source>
        <dbReference type="ARBA" id="ARBA00022989"/>
    </source>
</evidence>
<dbReference type="Gene3D" id="3.30.70.120">
    <property type="match status" value="1"/>
</dbReference>
<reference evidence="8 9" key="1">
    <citation type="submission" date="2016-03" db="EMBL/GenBank/DDBJ databases">
        <title>Draft genome sequence of Flavobacterium fryxellicola DSM 16209.</title>
        <authorList>
            <person name="Shin S.-K."/>
            <person name="Yi H."/>
        </authorList>
    </citation>
    <scope>NUCLEOTIDE SEQUENCE [LARGE SCALE GENOMIC DNA]</scope>
    <source>
        <strain evidence="8 9">DSM 16209</strain>
    </source>
</reference>
<evidence type="ECO:0000313" key="9">
    <source>
        <dbReference type="Proteomes" id="UP000077164"/>
    </source>
</evidence>
<evidence type="ECO:0000256" key="1">
    <source>
        <dbReference type="ARBA" id="ARBA00004651"/>
    </source>
</evidence>
<evidence type="ECO:0000256" key="2">
    <source>
        <dbReference type="ARBA" id="ARBA00022475"/>
    </source>
</evidence>
<dbReference type="PANTHER" id="PTHR33545:SF3">
    <property type="entry name" value="UPF0750 MEMBRANE PROTEIN YQFU"/>
    <property type="match status" value="1"/>
</dbReference>
<dbReference type="InterPro" id="IPR051461">
    <property type="entry name" value="UPF0750_membrane"/>
</dbReference>
<dbReference type="Proteomes" id="UP000077164">
    <property type="component" value="Unassembled WGS sequence"/>
</dbReference>
<evidence type="ECO:0000259" key="7">
    <source>
        <dbReference type="Pfam" id="PF10035"/>
    </source>
</evidence>
<dbReference type="EMBL" id="LVJE01000006">
    <property type="protein sequence ID" value="OAB29694.1"/>
    <property type="molecule type" value="Genomic_DNA"/>
</dbReference>
<dbReference type="Pfam" id="PF10035">
    <property type="entry name" value="DUF2179"/>
    <property type="match status" value="1"/>
</dbReference>
<evidence type="ECO:0000313" key="8">
    <source>
        <dbReference type="EMBL" id="OAB29694.1"/>
    </source>
</evidence>
<dbReference type="OrthoDB" id="265478at2"/>
<feature type="transmembrane region" description="Helical" evidence="6">
    <location>
        <begin position="84"/>
        <end position="106"/>
    </location>
</feature>
<gene>
    <name evidence="8" type="ORF">FBFR_02915</name>
</gene>
<comment type="subcellular location">
    <subcellularLocation>
        <location evidence="1">Cell membrane</location>
        <topology evidence="1">Multi-pass membrane protein</topology>
    </subcellularLocation>
</comment>
<dbReference type="InterPro" id="IPR003740">
    <property type="entry name" value="YitT"/>
</dbReference>
<name>A0A167YR23_9FLAO</name>
<keyword evidence="4 6" id="KW-1133">Transmembrane helix</keyword>
<organism evidence="8 9">
    <name type="scientific">Flavobacterium fryxellicola</name>
    <dbReference type="NCBI Taxonomy" id="249352"/>
    <lineage>
        <taxon>Bacteria</taxon>
        <taxon>Pseudomonadati</taxon>
        <taxon>Bacteroidota</taxon>
        <taxon>Flavobacteriia</taxon>
        <taxon>Flavobacteriales</taxon>
        <taxon>Flavobacteriaceae</taxon>
        <taxon>Flavobacterium</taxon>
    </lineage>
</organism>
<evidence type="ECO:0000256" key="5">
    <source>
        <dbReference type="ARBA" id="ARBA00023136"/>
    </source>
</evidence>
<sequence length="296" mass="32654">MITDHNSINWKKIFYFKNIILNLVGVALITLALKGFMIPNKFLDGGIIGIAILVHEITKWPFGILVLVFNIPFLFIGKQMLGKTFAIQSLLTFLLIAFSMTFFNVAPVTSDPLLIALFGGCLIGVGMGLCIRSGSTADGVEIIALLTTKKIGLNVSEVIFAMNTLLFLAAAWSFGISTALYSIVTYFSAVKSLDYISHGLEQYTSLHIISSKSELIKSLIVQKLGKGITIIKGERGYLPDNFEVKKDCDIIVTVVTRLELLRIKEEISKLDPHAFMFIQYIKEASGGILRNGNKHD</sequence>
<keyword evidence="9" id="KW-1185">Reference proteome</keyword>
<dbReference type="Pfam" id="PF02588">
    <property type="entry name" value="YitT_membrane"/>
    <property type="match status" value="1"/>
</dbReference>
<evidence type="ECO:0000256" key="6">
    <source>
        <dbReference type="SAM" id="Phobius"/>
    </source>
</evidence>